<protein>
    <recommendedName>
        <fullName evidence="4">G domain-containing protein</fullName>
    </recommendedName>
</protein>
<keyword evidence="3" id="KW-1185">Reference proteome</keyword>
<feature type="compositionally biased region" description="Polar residues" evidence="1">
    <location>
        <begin position="398"/>
        <end position="414"/>
    </location>
</feature>
<feature type="compositionally biased region" description="Basic and acidic residues" evidence="1">
    <location>
        <begin position="531"/>
        <end position="552"/>
    </location>
</feature>
<organism evidence="2 3">
    <name type="scientific">Cyclostephanos tholiformis</name>
    <dbReference type="NCBI Taxonomy" id="382380"/>
    <lineage>
        <taxon>Eukaryota</taxon>
        <taxon>Sar</taxon>
        <taxon>Stramenopiles</taxon>
        <taxon>Ochrophyta</taxon>
        <taxon>Bacillariophyta</taxon>
        <taxon>Coscinodiscophyceae</taxon>
        <taxon>Thalassiosirophycidae</taxon>
        <taxon>Stephanodiscales</taxon>
        <taxon>Stephanodiscaceae</taxon>
        <taxon>Cyclostephanos</taxon>
    </lineage>
</organism>
<evidence type="ECO:0000313" key="2">
    <source>
        <dbReference type="EMBL" id="KAL3811759.1"/>
    </source>
</evidence>
<feature type="compositionally biased region" description="Polar residues" evidence="1">
    <location>
        <begin position="484"/>
        <end position="502"/>
    </location>
</feature>
<evidence type="ECO:0000256" key="1">
    <source>
        <dbReference type="SAM" id="MobiDB-lite"/>
    </source>
</evidence>
<reference evidence="2 3" key="1">
    <citation type="submission" date="2024-10" db="EMBL/GenBank/DDBJ databases">
        <title>Updated reference genomes for cyclostephanoid diatoms.</title>
        <authorList>
            <person name="Roberts W.R."/>
            <person name="Alverson A.J."/>
        </authorList>
    </citation>
    <scope>NUCLEOTIDE SEQUENCE [LARGE SCALE GENOMIC DNA]</scope>
    <source>
        <strain evidence="2 3">AJA228-03</strain>
    </source>
</reference>
<proteinExistence type="predicted"/>
<feature type="region of interest" description="Disordered" evidence="1">
    <location>
        <begin position="398"/>
        <end position="552"/>
    </location>
</feature>
<comment type="caution">
    <text evidence="2">The sequence shown here is derived from an EMBL/GenBank/DDBJ whole genome shotgun (WGS) entry which is preliminary data.</text>
</comment>
<accession>A0ABD3RFK9</accession>
<name>A0ABD3RFK9_9STRA</name>
<gene>
    <name evidence="2" type="ORF">ACHAXA_008033</name>
</gene>
<dbReference type="AlphaFoldDB" id="A0ABD3RFK9"/>
<evidence type="ECO:0008006" key="4">
    <source>
        <dbReference type="Google" id="ProtNLM"/>
    </source>
</evidence>
<evidence type="ECO:0000313" key="3">
    <source>
        <dbReference type="Proteomes" id="UP001530377"/>
    </source>
</evidence>
<dbReference type="EMBL" id="JALLPB020000237">
    <property type="protein sequence ID" value="KAL3811759.1"/>
    <property type="molecule type" value="Genomic_DNA"/>
</dbReference>
<sequence length="552" mass="61113">MGGGAVPKGTLYVTVGPQCAGKTTILKNLFGKSVRDNKGQIVESIPDYDSSVTGVDVTIDDQELVYVAVPTSYFLQNSTPSLTGKEHLSLNQTLYGKTIHERIHDPSNAELALVVMRLGGTLGAEEFALRLQGQNGGDTPDKMAATGELIDATEHVIQQRSTEMEGDDLASLPNAIDLFVAESIFLPRPLELLQRMPNECTTNQRNSSAPSETLSALDQALHLLNTYAVNSKAHPSNACLSWGNTNTRPREFQPALEAAELSGRAVEFIVFGGMEACEMIRERVSRREYYKMNHNIDAVVDKEDCSDKQKILCLPKIDRKTLLVRNLRRFLKTGRYIPQAAISDAMVRVESLLAEAVTEANKDFSNEDQRTDPKFLLDYELAKLAGYHLNSDRTVTSLNIHGSKGGNKNAQSTRNSHRQPRSSAGRSLQPSTSYGDSGKYASNNNSERGCEQVYSHQPRSGGNGRWQHPARYRDGGGGRGKPSYLNQNSQERQRSISNNNSGRGYDQTYRQDSSRKARGGVRENNFYQSRDGIDDAHSRDRKNERKRGHDGN</sequence>
<dbReference type="Proteomes" id="UP001530377">
    <property type="component" value="Unassembled WGS sequence"/>
</dbReference>
<feature type="compositionally biased region" description="Polar residues" evidence="1">
    <location>
        <begin position="421"/>
        <end position="447"/>
    </location>
</feature>